<dbReference type="AlphaFoldDB" id="D6Z3F5"/>
<dbReference type="GO" id="GO:0030313">
    <property type="term" value="C:cell envelope"/>
    <property type="evidence" value="ECO:0007669"/>
    <property type="project" value="UniProtKB-SubCell"/>
</dbReference>
<feature type="binding site" evidence="7">
    <location>
        <position position="153"/>
    </location>
    <ligand>
        <name>[4Fe-4S] cluster</name>
        <dbReference type="ChEBI" id="CHEBI:49883"/>
        <label>1</label>
    </ligand>
</feature>
<dbReference type="GO" id="GO:0015944">
    <property type="term" value="P:formate oxidation"/>
    <property type="evidence" value="ECO:0007669"/>
    <property type="project" value="InterPro"/>
</dbReference>
<evidence type="ECO:0000256" key="2">
    <source>
        <dbReference type="ARBA" id="ARBA00022485"/>
    </source>
</evidence>
<keyword evidence="3 7" id="KW-0479">Metal-binding</keyword>
<dbReference type="PANTHER" id="PTHR43545:SF6">
    <property type="entry name" value="FORMATE DEHYDROGENASE, NITRATE-INDUCIBLE, IRON-SULFUR SUBUNIT"/>
    <property type="match status" value="1"/>
</dbReference>
<protein>
    <submittedName>
        <fullName evidence="10">4Fe-4S ferredoxin iron-sulfur binding domain protein</fullName>
    </submittedName>
</protein>
<evidence type="ECO:0000259" key="9">
    <source>
        <dbReference type="PROSITE" id="PS51379"/>
    </source>
</evidence>
<feature type="domain" description="4Fe-4S ferredoxin-type" evidence="9">
    <location>
        <begin position="66"/>
        <end position="97"/>
    </location>
</feature>
<evidence type="ECO:0000256" key="7">
    <source>
        <dbReference type="PIRSR" id="PIRSR036298-50"/>
    </source>
</evidence>
<gene>
    <name evidence="10" type="ordered locus">DaAHT2_1385</name>
</gene>
<keyword evidence="8" id="KW-1133">Transmembrane helix</keyword>
<dbReference type="Pfam" id="PF13247">
    <property type="entry name" value="Fer4_11"/>
    <property type="match status" value="1"/>
</dbReference>
<proteinExistence type="predicted"/>
<reference evidence="11" key="1">
    <citation type="submission" date="2010-02" db="EMBL/GenBank/DDBJ databases">
        <title>Complete sequence of Desulfurivibrio alkaliphilus AHT2.</title>
        <authorList>
            <consortium name="US DOE Joint Genome Institute"/>
            <person name="Pitluck S."/>
            <person name="Chertkov O."/>
            <person name="Detter J.C."/>
            <person name="Han C."/>
            <person name="Tapia R."/>
            <person name="Larimer F."/>
            <person name="Land M."/>
            <person name="Hauser L."/>
            <person name="Kyrpides N."/>
            <person name="Mikhailova N."/>
            <person name="Sorokin D.Y."/>
            <person name="Muyzer G."/>
            <person name="Woyke T."/>
        </authorList>
    </citation>
    <scope>NUCLEOTIDE SEQUENCE [LARGE SCALE GENOMIC DNA]</scope>
    <source>
        <strain evidence="11">DSM 19089 / UNIQEM U267 / AHT2</strain>
    </source>
</reference>
<feature type="binding site" evidence="7">
    <location>
        <position position="75"/>
    </location>
    <ligand>
        <name>[4Fe-4S] cluster</name>
        <dbReference type="ChEBI" id="CHEBI:49883"/>
        <label>3</label>
    </ligand>
</feature>
<dbReference type="PROSITE" id="PS00198">
    <property type="entry name" value="4FE4S_FER_1"/>
    <property type="match status" value="1"/>
</dbReference>
<feature type="binding site" evidence="7">
    <location>
        <position position="113"/>
    </location>
    <ligand>
        <name>[4Fe-4S] cluster</name>
        <dbReference type="ChEBI" id="CHEBI:49883"/>
        <label>4</label>
    </ligand>
</feature>
<name>D6Z3F5_DESAT</name>
<keyword evidence="5 7" id="KW-0408">Iron</keyword>
<keyword evidence="4" id="KW-0677">Repeat</keyword>
<evidence type="ECO:0000256" key="3">
    <source>
        <dbReference type="ARBA" id="ARBA00022723"/>
    </source>
</evidence>
<feature type="transmembrane region" description="Helical" evidence="8">
    <location>
        <begin position="230"/>
        <end position="248"/>
    </location>
</feature>
<feature type="binding site" evidence="7">
    <location>
        <position position="16"/>
    </location>
    <ligand>
        <name>[4Fe-4S] cluster</name>
        <dbReference type="ChEBI" id="CHEBI:49883"/>
        <label>1</label>
    </ligand>
</feature>
<dbReference type="KEGG" id="dak:DaAHT2_1385"/>
<feature type="binding site" evidence="7">
    <location>
        <position position="13"/>
    </location>
    <ligand>
        <name>[4Fe-4S] cluster</name>
        <dbReference type="ChEBI" id="CHEBI:49883"/>
        <label>1</label>
    </ligand>
</feature>
<feature type="binding site" evidence="7">
    <location>
        <position position="149"/>
    </location>
    <ligand>
        <name>[4Fe-4S] cluster</name>
        <dbReference type="ChEBI" id="CHEBI:49883"/>
        <label>2</label>
    </ligand>
</feature>
<feature type="binding site" evidence="7">
    <location>
        <position position="78"/>
    </location>
    <ligand>
        <name>[4Fe-4S] cluster</name>
        <dbReference type="ChEBI" id="CHEBI:49883"/>
        <label>3</label>
    </ligand>
</feature>
<dbReference type="STRING" id="589865.DaAHT2_1385"/>
<evidence type="ECO:0000256" key="8">
    <source>
        <dbReference type="SAM" id="Phobius"/>
    </source>
</evidence>
<dbReference type="InterPro" id="IPR014603">
    <property type="entry name" value="Formate_DH_Fe-S_su"/>
</dbReference>
<dbReference type="GO" id="GO:0051539">
    <property type="term" value="F:4 iron, 4 sulfur cluster binding"/>
    <property type="evidence" value="ECO:0007669"/>
    <property type="project" value="UniProtKB-KW"/>
</dbReference>
<feature type="binding site" evidence="7">
    <location>
        <position position="83"/>
    </location>
    <ligand>
        <name>[4Fe-4S] cluster</name>
        <dbReference type="ChEBI" id="CHEBI:49883"/>
        <label>3</label>
    </ligand>
</feature>
<evidence type="ECO:0000256" key="1">
    <source>
        <dbReference type="ARBA" id="ARBA00004196"/>
    </source>
</evidence>
<dbReference type="PANTHER" id="PTHR43545">
    <property type="entry name" value="FORMATE DEHYDROGENASE, NITRATE-INDUCIBLE, IRON-SULFUR SUBUNIT"/>
    <property type="match status" value="1"/>
</dbReference>
<feature type="binding site" evidence="7">
    <location>
        <position position="23"/>
    </location>
    <ligand>
        <name>[4Fe-4S] cluster</name>
        <dbReference type="ChEBI" id="CHEBI:49883"/>
        <label>2</label>
    </ligand>
</feature>
<keyword evidence="8" id="KW-0472">Membrane</keyword>
<dbReference type="CDD" id="cd16366">
    <property type="entry name" value="FDH_beta_like"/>
    <property type="match status" value="1"/>
</dbReference>
<dbReference type="InterPro" id="IPR017896">
    <property type="entry name" value="4Fe4S_Fe-S-bd"/>
</dbReference>
<feature type="binding site" evidence="7">
    <location>
        <position position="87"/>
    </location>
    <ligand>
        <name>[4Fe-4S] cluster</name>
        <dbReference type="ChEBI" id="CHEBI:49883"/>
        <label>4</label>
    </ligand>
</feature>
<dbReference type="PIRSF" id="PIRSF036298">
    <property type="entry name" value="FDH_4Fe4S"/>
    <property type="match status" value="1"/>
</dbReference>
<evidence type="ECO:0000256" key="5">
    <source>
        <dbReference type="ARBA" id="ARBA00023004"/>
    </source>
</evidence>
<comment type="subcellular location">
    <subcellularLocation>
        <location evidence="1">Cell envelope</location>
    </subcellularLocation>
</comment>
<dbReference type="eggNOG" id="COG0437">
    <property type="taxonomic scope" value="Bacteria"/>
</dbReference>
<evidence type="ECO:0000313" key="11">
    <source>
        <dbReference type="Proteomes" id="UP000001508"/>
    </source>
</evidence>
<dbReference type="RefSeq" id="WP_013163608.1">
    <property type="nucleotide sequence ID" value="NC_014216.1"/>
</dbReference>
<evidence type="ECO:0000256" key="4">
    <source>
        <dbReference type="ARBA" id="ARBA00022737"/>
    </source>
</evidence>
<organism evidence="10 11">
    <name type="scientific">Desulfurivibrio alkaliphilus (strain DSM 19089 / UNIQEM U267 / AHT2)</name>
    <dbReference type="NCBI Taxonomy" id="589865"/>
    <lineage>
        <taxon>Bacteria</taxon>
        <taxon>Pseudomonadati</taxon>
        <taxon>Thermodesulfobacteriota</taxon>
        <taxon>Desulfobulbia</taxon>
        <taxon>Desulfobulbales</taxon>
        <taxon>Desulfobulbaceae</taxon>
        <taxon>Desulfurivibrio</taxon>
    </lineage>
</organism>
<dbReference type="OrthoDB" id="9789030at2"/>
<dbReference type="HOGENOM" id="CLU_043374_0_3_7"/>
<dbReference type="InParanoid" id="D6Z3F5"/>
<evidence type="ECO:0000256" key="6">
    <source>
        <dbReference type="ARBA" id="ARBA00023014"/>
    </source>
</evidence>
<feature type="domain" description="4Fe-4S ferredoxin-type" evidence="9">
    <location>
        <begin position="98"/>
        <end position="127"/>
    </location>
</feature>
<feature type="binding site" evidence="7">
    <location>
        <position position="117"/>
    </location>
    <ligand>
        <name>[4Fe-4S] cluster</name>
        <dbReference type="ChEBI" id="CHEBI:49883"/>
        <label>3</label>
    </ligand>
</feature>
<accession>D6Z3F5</accession>
<keyword evidence="8" id="KW-0812">Transmembrane</keyword>
<dbReference type="Proteomes" id="UP000001508">
    <property type="component" value="Chromosome"/>
</dbReference>
<dbReference type="GO" id="GO:0045333">
    <property type="term" value="P:cellular respiration"/>
    <property type="evidence" value="ECO:0007669"/>
    <property type="project" value="InterPro"/>
</dbReference>
<comment type="cofactor">
    <cofactor evidence="7">
        <name>[4Fe-4S] cluster</name>
        <dbReference type="ChEBI" id="CHEBI:49883"/>
    </cofactor>
    <text evidence="7">Binds 4 [4Fe-4S] clusters per subunit.</text>
</comment>
<keyword evidence="11" id="KW-1185">Reference proteome</keyword>
<dbReference type="EMBL" id="CP001940">
    <property type="protein sequence ID" value="ADH86080.1"/>
    <property type="molecule type" value="Genomic_DNA"/>
</dbReference>
<keyword evidence="2 7" id="KW-0004">4Fe-4S</keyword>
<feature type="binding site" evidence="7">
    <location>
        <position position="19"/>
    </location>
    <ligand>
        <name>[4Fe-4S] cluster</name>
        <dbReference type="ChEBI" id="CHEBI:49883"/>
        <label>1</label>
    </ligand>
</feature>
<feature type="binding site" evidence="7">
    <location>
        <position position="107"/>
    </location>
    <ligand>
        <name>[4Fe-4S] cluster</name>
        <dbReference type="ChEBI" id="CHEBI:49883"/>
        <label>4</label>
    </ligand>
</feature>
<sequence length="275" mass="30661">MSRMARLIDITRCTACRGCQVSCKRWNQLPGEIGAFTGSYQSHDDLSPGRWTMIRFYEEKKGRGELAWHFRKATCMHCGDAGCLKACPNEALVQEENGTIRRIEENCIGCGHCVQFCPFDIPKVDEVAQKMKKCTFCYDRISNGREPACAKTCVPRAIVYGTWEDMAALADERLAQARKLYPNSRIYGKDELGGLGVIYILPDAPEKYGLPEDPRLPFTLGLWKDVVQPFGSALIGASLAATGLAFIISRRNAMKLKESAKLEEGGYDDEQQKNG</sequence>
<dbReference type="InterPro" id="IPR017900">
    <property type="entry name" value="4Fe4S_Fe_S_CS"/>
</dbReference>
<dbReference type="Gene3D" id="3.30.70.20">
    <property type="match status" value="2"/>
</dbReference>
<dbReference type="SUPFAM" id="SSF54862">
    <property type="entry name" value="4Fe-4S ferredoxins"/>
    <property type="match status" value="1"/>
</dbReference>
<dbReference type="FunCoup" id="D6Z3F5">
    <property type="interactions" value="173"/>
</dbReference>
<dbReference type="GO" id="GO:0046872">
    <property type="term" value="F:metal ion binding"/>
    <property type="evidence" value="ECO:0007669"/>
    <property type="project" value="UniProtKB-KW"/>
</dbReference>
<feature type="binding site" evidence="7">
    <location>
        <position position="110"/>
    </location>
    <ligand>
        <name>[4Fe-4S] cluster</name>
        <dbReference type="ChEBI" id="CHEBI:49883"/>
        <label>4</label>
    </ligand>
</feature>
<dbReference type="PROSITE" id="PS51379">
    <property type="entry name" value="4FE4S_FER_2"/>
    <property type="match status" value="2"/>
</dbReference>
<dbReference type="InterPro" id="IPR051555">
    <property type="entry name" value="FDH_Electron_Transfer_Unit"/>
</dbReference>
<evidence type="ECO:0000313" key="10">
    <source>
        <dbReference type="EMBL" id="ADH86080.1"/>
    </source>
</evidence>
<keyword evidence="6 7" id="KW-0411">Iron-sulfur</keyword>
<feature type="binding site" evidence="7">
    <location>
        <position position="134"/>
    </location>
    <ligand>
        <name>[4Fe-4S] cluster</name>
        <dbReference type="ChEBI" id="CHEBI:49883"/>
        <label>2</label>
    </ligand>
</feature>
<feature type="binding site" evidence="7">
    <location>
        <position position="137"/>
    </location>
    <ligand>
        <name>[4Fe-4S] cluster</name>
        <dbReference type="ChEBI" id="CHEBI:49883"/>
        <label>2</label>
    </ligand>
</feature>